<organism evidence="2 3">
    <name type="scientific">Acorus calamus</name>
    <name type="common">Sweet flag</name>
    <dbReference type="NCBI Taxonomy" id="4465"/>
    <lineage>
        <taxon>Eukaryota</taxon>
        <taxon>Viridiplantae</taxon>
        <taxon>Streptophyta</taxon>
        <taxon>Embryophyta</taxon>
        <taxon>Tracheophyta</taxon>
        <taxon>Spermatophyta</taxon>
        <taxon>Magnoliopsida</taxon>
        <taxon>Liliopsida</taxon>
        <taxon>Acoraceae</taxon>
        <taxon>Acorus</taxon>
    </lineage>
</organism>
<dbReference type="AlphaFoldDB" id="A0AAV9E288"/>
<evidence type="ECO:0000256" key="1">
    <source>
        <dbReference type="SAM" id="MobiDB-lite"/>
    </source>
</evidence>
<keyword evidence="3" id="KW-1185">Reference proteome</keyword>
<dbReference type="EMBL" id="JAUJYO010000010">
    <property type="protein sequence ID" value="KAK1307364.1"/>
    <property type="molecule type" value="Genomic_DNA"/>
</dbReference>
<protein>
    <submittedName>
        <fullName evidence="2">Uncharacterized protein</fullName>
    </submittedName>
</protein>
<reference evidence="2" key="2">
    <citation type="submission" date="2023-06" db="EMBL/GenBank/DDBJ databases">
        <authorList>
            <person name="Ma L."/>
            <person name="Liu K.-W."/>
            <person name="Li Z."/>
            <person name="Hsiao Y.-Y."/>
            <person name="Qi Y."/>
            <person name="Fu T."/>
            <person name="Tang G."/>
            <person name="Zhang D."/>
            <person name="Sun W.-H."/>
            <person name="Liu D.-K."/>
            <person name="Li Y."/>
            <person name="Chen G.-Z."/>
            <person name="Liu X.-D."/>
            <person name="Liao X.-Y."/>
            <person name="Jiang Y.-T."/>
            <person name="Yu X."/>
            <person name="Hao Y."/>
            <person name="Huang J."/>
            <person name="Zhao X.-W."/>
            <person name="Ke S."/>
            <person name="Chen Y.-Y."/>
            <person name="Wu W.-L."/>
            <person name="Hsu J.-L."/>
            <person name="Lin Y.-F."/>
            <person name="Huang M.-D."/>
            <person name="Li C.-Y."/>
            <person name="Huang L."/>
            <person name="Wang Z.-W."/>
            <person name="Zhao X."/>
            <person name="Zhong W.-Y."/>
            <person name="Peng D.-H."/>
            <person name="Ahmad S."/>
            <person name="Lan S."/>
            <person name="Zhang J.-S."/>
            <person name="Tsai W.-C."/>
            <person name="Van De Peer Y."/>
            <person name="Liu Z.-J."/>
        </authorList>
    </citation>
    <scope>NUCLEOTIDE SEQUENCE</scope>
    <source>
        <strain evidence="2">CP</strain>
        <tissue evidence="2">Leaves</tissue>
    </source>
</reference>
<dbReference type="Proteomes" id="UP001180020">
    <property type="component" value="Unassembled WGS sequence"/>
</dbReference>
<dbReference type="PANTHER" id="PTHR35696:SF1">
    <property type="entry name" value="ELECTRON CARRIER_IRON ION-BINDING PROTEIN"/>
    <property type="match status" value="1"/>
</dbReference>
<gene>
    <name evidence="2" type="ORF">QJS10_CPA10g01056</name>
</gene>
<evidence type="ECO:0000313" key="2">
    <source>
        <dbReference type="EMBL" id="KAK1307364.1"/>
    </source>
</evidence>
<evidence type="ECO:0000313" key="3">
    <source>
        <dbReference type="Proteomes" id="UP001180020"/>
    </source>
</evidence>
<proteinExistence type="predicted"/>
<sequence>MATASPMLCNNSNETGSTLPVNNGSLTPQRSILIDTPRQNLRGLNKPKCIKCGNVARSRQDTILNLSSLCPAINGQTSCGIFIEDCFISTTFQYIFSISWSSSVITRKKAIILEGHPDAIAVNGWRFSKLKGYTEGNLKAETEAFERYMQNVSLLDEVFSSNLFLDGLMRDGLPAAGDSSYNEEDENIKAILTMKARLKSSAERIDSYRGMIKGMVSQGLNRMKVESCDEGDSLYNDDVDDCVDLKRPKKVDKLGATRTMAVDDLIDKLNKARREDDLKSYLEMKLQLFDSNVHGKASCYLSEAVQLSCRENCVEVTTSREISDIEAVSSCHSLPKLWNSIEVDQACLANIDMQFSSLDEVANL</sequence>
<feature type="compositionally biased region" description="Polar residues" evidence="1">
    <location>
        <begin position="8"/>
        <end position="24"/>
    </location>
</feature>
<comment type="caution">
    <text evidence="2">The sequence shown here is derived from an EMBL/GenBank/DDBJ whole genome shotgun (WGS) entry which is preliminary data.</text>
</comment>
<dbReference type="PANTHER" id="PTHR35696">
    <property type="entry name" value="ELECTRON CARRIER/IRON ION-BINDING PROTEIN"/>
    <property type="match status" value="1"/>
</dbReference>
<accession>A0AAV9E288</accession>
<name>A0AAV9E288_ACOCL</name>
<feature type="region of interest" description="Disordered" evidence="1">
    <location>
        <begin position="1"/>
        <end position="24"/>
    </location>
</feature>
<reference evidence="2" key="1">
    <citation type="journal article" date="2023" name="Nat. Commun.">
        <title>Diploid and tetraploid genomes of Acorus and the evolution of monocots.</title>
        <authorList>
            <person name="Ma L."/>
            <person name="Liu K.W."/>
            <person name="Li Z."/>
            <person name="Hsiao Y.Y."/>
            <person name="Qi Y."/>
            <person name="Fu T."/>
            <person name="Tang G.D."/>
            <person name="Zhang D."/>
            <person name="Sun W.H."/>
            <person name="Liu D.K."/>
            <person name="Li Y."/>
            <person name="Chen G.Z."/>
            <person name="Liu X.D."/>
            <person name="Liao X.Y."/>
            <person name="Jiang Y.T."/>
            <person name="Yu X."/>
            <person name="Hao Y."/>
            <person name="Huang J."/>
            <person name="Zhao X.W."/>
            <person name="Ke S."/>
            <person name="Chen Y.Y."/>
            <person name="Wu W.L."/>
            <person name="Hsu J.L."/>
            <person name="Lin Y.F."/>
            <person name="Huang M.D."/>
            <person name="Li C.Y."/>
            <person name="Huang L."/>
            <person name="Wang Z.W."/>
            <person name="Zhao X."/>
            <person name="Zhong W.Y."/>
            <person name="Peng D.H."/>
            <person name="Ahmad S."/>
            <person name="Lan S."/>
            <person name="Zhang J.S."/>
            <person name="Tsai W.C."/>
            <person name="Van de Peer Y."/>
            <person name="Liu Z.J."/>
        </authorList>
    </citation>
    <scope>NUCLEOTIDE SEQUENCE</scope>
    <source>
        <strain evidence="2">CP</strain>
    </source>
</reference>